<keyword evidence="2 3" id="KW-0694">RNA-binding</keyword>
<evidence type="ECO:0000256" key="3">
    <source>
        <dbReference type="PROSITE-ProRule" id="PRU00176"/>
    </source>
</evidence>
<accession>A0A166VLY0</accession>
<dbReference type="OrthoDB" id="4726at2759"/>
<dbReference type="AlphaFoldDB" id="A0A166VLY0"/>
<feature type="compositionally biased region" description="Low complexity" evidence="4">
    <location>
        <begin position="43"/>
        <end position="53"/>
    </location>
</feature>
<name>A0A166VLY0_9AGAM</name>
<feature type="region of interest" description="Disordered" evidence="4">
    <location>
        <begin position="36"/>
        <end position="61"/>
    </location>
</feature>
<dbReference type="PANTHER" id="PTHR23236">
    <property type="entry name" value="EUKARYOTIC TRANSLATION INITIATION FACTOR 4B/4H"/>
    <property type="match status" value="1"/>
</dbReference>
<dbReference type="SUPFAM" id="SSF54928">
    <property type="entry name" value="RNA-binding domain, RBD"/>
    <property type="match status" value="1"/>
</dbReference>
<organism evidence="6 7">
    <name type="scientific">Athelia psychrophila</name>
    <dbReference type="NCBI Taxonomy" id="1759441"/>
    <lineage>
        <taxon>Eukaryota</taxon>
        <taxon>Fungi</taxon>
        <taxon>Dikarya</taxon>
        <taxon>Basidiomycota</taxon>
        <taxon>Agaricomycotina</taxon>
        <taxon>Agaricomycetes</taxon>
        <taxon>Agaricomycetidae</taxon>
        <taxon>Atheliales</taxon>
        <taxon>Atheliaceae</taxon>
        <taxon>Athelia</taxon>
    </lineage>
</organism>
<dbReference type="InterPro" id="IPR000504">
    <property type="entry name" value="RRM_dom"/>
</dbReference>
<gene>
    <name evidence="6" type="ORF">FIBSPDRAFT_1036496</name>
</gene>
<keyword evidence="7" id="KW-1185">Reference proteome</keyword>
<dbReference type="Proteomes" id="UP000076532">
    <property type="component" value="Unassembled WGS sequence"/>
</dbReference>
<reference evidence="6 7" key="1">
    <citation type="journal article" date="2016" name="Mol. Biol. Evol.">
        <title>Comparative Genomics of Early-Diverging Mushroom-Forming Fungi Provides Insights into the Origins of Lignocellulose Decay Capabilities.</title>
        <authorList>
            <person name="Nagy L.G."/>
            <person name="Riley R."/>
            <person name="Tritt A."/>
            <person name="Adam C."/>
            <person name="Daum C."/>
            <person name="Floudas D."/>
            <person name="Sun H."/>
            <person name="Yadav J.S."/>
            <person name="Pangilinan J."/>
            <person name="Larsson K.H."/>
            <person name="Matsuura K."/>
            <person name="Barry K."/>
            <person name="Labutti K."/>
            <person name="Kuo R."/>
            <person name="Ohm R.A."/>
            <person name="Bhattacharya S.S."/>
            <person name="Shirouzu T."/>
            <person name="Yoshinaga Y."/>
            <person name="Martin F.M."/>
            <person name="Grigoriev I.V."/>
            <person name="Hibbett D.S."/>
        </authorList>
    </citation>
    <scope>NUCLEOTIDE SEQUENCE [LARGE SCALE GENOMIC DNA]</scope>
    <source>
        <strain evidence="6 7">CBS 109695</strain>
    </source>
</reference>
<dbReference type="SMART" id="SM00360">
    <property type="entry name" value="RRM"/>
    <property type="match status" value="1"/>
</dbReference>
<dbReference type="STRING" id="436010.A0A166VLY0"/>
<protein>
    <recommendedName>
        <fullName evidence="5">RRM domain-containing protein</fullName>
    </recommendedName>
</protein>
<dbReference type="Gene3D" id="3.30.70.330">
    <property type="match status" value="1"/>
</dbReference>
<evidence type="ECO:0000256" key="2">
    <source>
        <dbReference type="ARBA" id="ARBA00022884"/>
    </source>
</evidence>
<evidence type="ECO:0000256" key="1">
    <source>
        <dbReference type="ARBA" id="ARBA00022737"/>
    </source>
</evidence>
<dbReference type="PROSITE" id="PS50102">
    <property type="entry name" value="RRM"/>
    <property type="match status" value="1"/>
</dbReference>
<evidence type="ECO:0000313" key="7">
    <source>
        <dbReference type="Proteomes" id="UP000076532"/>
    </source>
</evidence>
<evidence type="ECO:0000259" key="5">
    <source>
        <dbReference type="PROSITE" id="PS50102"/>
    </source>
</evidence>
<evidence type="ECO:0000256" key="4">
    <source>
        <dbReference type="SAM" id="MobiDB-lite"/>
    </source>
</evidence>
<dbReference type="EMBL" id="KV417484">
    <property type="protein sequence ID" value="KZP32867.1"/>
    <property type="molecule type" value="Genomic_DNA"/>
</dbReference>
<dbReference type="PANTHER" id="PTHR23236:SF119">
    <property type="entry name" value="NUCLEAR RNA-BINDING PROTEIN SART-3"/>
    <property type="match status" value="1"/>
</dbReference>
<keyword evidence="1" id="KW-0677">Repeat</keyword>
<dbReference type="Pfam" id="PF00076">
    <property type="entry name" value="RRM_1"/>
    <property type="match status" value="1"/>
</dbReference>
<sequence>MARFRCPSASTASIDSTQLRRVDILGRVSKVAKMTLRREPNTSDSSSAHSSTKSSKRDQKKAMIKEALRLDQLRLNMKKRESSFIYVGNLPPTTTEATLRQHFKSCGIIDSITIRCSAGAALAGKAHAFTTPHDRQYATILFARSRSVTKALQLNGTRVQGYQLAVCLSPGELPDLEEIIGFRIRSIQERKGAPRRPQTGFRGLMPAPTERVIHGANTQQIVAPPVQPAQAQAQPQSLLRGFMFWNMTFAKTVI</sequence>
<proteinExistence type="predicted"/>
<evidence type="ECO:0000313" key="6">
    <source>
        <dbReference type="EMBL" id="KZP32867.1"/>
    </source>
</evidence>
<dbReference type="GO" id="GO:0003723">
    <property type="term" value="F:RNA binding"/>
    <property type="evidence" value="ECO:0007669"/>
    <property type="project" value="UniProtKB-UniRule"/>
</dbReference>
<dbReference type="InterPro" id="IPR035979">
    <property type="entry name" value="RBD_domain_sf"/>
</dbReference>
<feature type="domain" description="RRM" evidence="5">
    <location>
        <begin position="83"/>
        <end position="171"/>
    </location>
</feature>
<dbReference type="InterPro" id="IPR012677">
    <property type="entry name" value="Nucleotide-bd_a/b_plait_sf"/>
</dbReference>